<evidence type="ECO:0000256" key="3">
    <source>
        <dbReference type="ARBA" id="ARBA00022692"/>
    </source>
</evidence>
<name>A0A4Q9BJH6_9BACT</name>
<keyword evidence="4" id="KW-0378">Hydrolase</keyword>
<dbReference type="InterPro" id="IPR035952">
    <property type="entry name" value="Rhomboid-like_sf"/>
</dbReference>
<feature type="transmembrane region" description="Helical" evidence="7">
    <location>
        <begin position="12"/>
        <end position="34"/>
    </location>
</feature>
<dbReference type="InterPro" id="IPR022764">
    <property type="entry name" value="Peptidase_S54_rhomboid_dom"/>
</dbReference>
<dbReference type="InterPro" id="IPR050925">
    <property type="entry name" value="Rhomboid_protease_S54"/>
</dbReference>
<dbReference type="Proteomes" id="UP000293583">
    <property type="component" value="Unassembled WGS sequence"/>
</dbReference>
<evidence type="ECO:0000256" key="5">
    <source>
        <dbReference type="ARBA" id="ARBA00022989"/>
    </source>
</evidence>
<dbReference type="SUPFAM" id="SSF144091">
    <property type="entry name" value="Rhomboid-like"/>
    <property type="match status" value="1"/>
</dbReference>
<keyword evidence="3 7" id="KW-0812">Transmembrane</keyword>
<evidence type="ECO:0000259" key="8">
    <source>
        <dbReference type="Pfam" id="PF01694"/>
    </source>
</evidence>
<sequence length="246" mass="28117">MLRNLTPTVRNLIFVNVAIFLGSAFIPDELFALYFFQSSKFHYFQIISYMFVHANFMHLLMNMFGLYMFGSILEKIWGGQRFLFFYLFCGIGAGLLHEAIQYFHDYASIRKALELALSNPNSDFLMDYFNRFDGSTSINEGRLNALGAIDHYKEYTTQNPVVGASGGVFGILMAYGYLFPNSEMFVFPIPIPVKAKYLVMGFAFYELWAGKAAAEGDNVAHFAHLGGMLFAVILLLIWRQKRDSFY</sequence>
<accession>A0A4Q9BJH6</accession>
<dbReference type="PANTHER" id="PTHR43731">
    <property type="entry name" value="RHOMBOID PROTEASE"/>
    <property type="match status" value="1"/>
</dbReference>
<evidence type="ECO:0000256" key="1">
    <source>
        <dbReference type="ARBA" id="ARBA00004141"/>
    </source>
</evidence>
<comment type="similarity">
    <text evidence="2">Belongs to the peptidase S54 family.</text>
</comment>
<feature type="transmembrane region" description="Helical" evidence="7">
    <location>
        <begin position="82"/>
        <end position="103"/>
    </location>
</feature>
<feature type="domain" description="Peptidase S54 rhomboid" evidence="8">
    <location>
        <begin position="157"/>
        <end position="238"/>
    </location>
</feature>
<proteinExistence type="inferred from homology"/>
<evidence type="ECO:0000256" key="2">
    <source>
        <dbReference type="ARBA" id="ARBA00009045"/>
    </source>
</evidence>
<keyword evidence="10" id="KW-1185">Reference proteome</keyword>
<feature type="transmembrane region" description="Helical" evidence="7">
    <location>
        <begin position="161"/>
        <end position="178"/>
    </location>
</feature>
<evidence type="ECO:0000313" key="10">
    <source>
        <dbReference type="Proteomes" id="UP000293583"/>
    </source>
</evidence>
<feature type="domain" description="Peptidase S54 rhomboid" evidence="8">
    <location>
        <begin position="42"/>
        <end position="100"/>
    </location>
</feature>
<evidence type="ECO:0000256" key="6">
    <source>
        <dbReference type="ARBA" id="ARBA00023136"/>
    </source>
</evidence>
<dbReference type="GO" id="GO:0006508">
    <property type="term" value="P:proteolysis"/>
    <property type="evidence" value="ECO:0007669"/>
    <property type="project" value="UniProtKB-KW"/>
</dbReference>
<protein>
    <submittedName>
        <fullName evidence="9">Rhomboid family intramembrane serine protease</fullName>
    </submittedName>
</protein>
<comment type="caution">
    <text evidence="9">The sequence shown here is derived from an EMBL/GenBank/DDBJ whole genome shotgun (WGS) entry which is preliminary data.</text>
</comment>
<dbReference type="PANTHER" id="PTHR43731:SF14">
    <property type="entry name" value="PRESENILIN-ASSOCIATED RHOMBOID-LIKE PROTEIN, MITOCHONDRIAL"/>
    <property type="match status" value="1"/>
</dbReference>
<dbReference type="AlphaFoldDB" id="A0A4Q9BJH6"/>
<dbReference type="RefSeq" id="WP_130922643.1">
    <property type="nucleotide sequence ID" value="NZ_CP049835.1"/>
</dbReference>
<evidence type="ECO:0000256" key="7">
    <source>
        <dbReference type="SAM" id="Phobius"/>
    </source>
</evidence>
<dbReference type="GO" id="GO:0016020">
    <property type="term" value="C:membrane"/>
    <property type="evidence" value="ECO:0007669"/>
    <property type="project" value="UniProtKB-SubCell"/>
</dbReference>
<dbReference type="EMBL" id="SEWY01000001">
    <property type="protein sequence ID" value="TBH75528.1"/>
    <property type="molecule type" value="Genomic_DNA"/>
</dbReference>
<keyword evidence="9" id="KW-0645">Protease</keyword>
<comment type="subcellular location">
    <subcellularLocation>
        <location evidence="1">Membrane</location>
        <topology evidence="1">Multi-pass membrane protein</topology>
    </subcellularLocation>
</comment>
<reference evidence="9 10" key="1">
    <citation type="submission" date="2019-02" db="EMBL/GenBank/DDBJ databases">
        <title>Genome of a new Bacteroidetes strain.</title>
        <authorList>
            <person name="Pitt A."/>
        </authorList>
    </citation>
    <scope>NUCLEOTIDE SEQUENCE [LARGE SCALE GENOMIC DNA]</scope>
    <source>
        <strain evidence="9 10">103A-SOEBACH</strain>
    </source>
</reference>
<feature type="transmembrane region" description="Helical" evidence="7">
    <location>
        <begin position="219"/>
        <end position="238"/>
    </location>
</feature>
<feature type="transmembrane region" description="Helical" evidence="7">
    <location>
        <begin position="46"/>
        <end position="70"/>
    </location>
</feature>
<keyword evidence="5 7" id="KW-1133">Transmembrane helix</keyword>
<evidence type="ECO:0000313" key="9">
    <source>
        <dbReference type="EMBL" id="TBH75528.1"/>
    </source>
</evidence>
<keyword evidence="6 7" id="KW-0472">Membrane</keyword>
<gene>
    <name evidence="9" type="ORF">EWU20_02795</name>
</gene>
<dbReference type="Pfam" id="PF01694">
    <property type="entry name" value="Rhomboid"/>
    <property type="match status" value="2"/>
</dbReference>
<organism evidence="9 10">
    <name type="scientific">Aquirufa antheringensis</name>
    <dbReference type="NCBI Taxonomy" id="2516559"/>
    <lineage>
        <taxon>Bacteria</taxon>
        <taxon>Pseudomonadati</taxon>
        <taxon>Bacteroidota</taxon>
        <taxon>Cytophagia</taxon>
        <taxon>Cytophagales</taxon>
        <taxon>Flectobacillaceae</taxon>
        <taxon>Aquirufa</taxon>
    </lineage>
</organism>
<dbReference type="Gene3D" id="1.20.1540.10">
    <property type="entry name" value="Rhomboid-like"/>
    <property type="match status" value="1"/>
</dbReference>
<dbReference type="OrthoDB" id="9807874at2"/>
<feature type="transmembrane region" description="Helical" evidence="7">
    <location>
        <begin position="185"/>
        <end position="207"/>
    </location>
</feature>
<dbReference type="GO" id="GO:0004252">
    <property type="term" value="F:serine-type endopeptidase activity"/>
    <property type="evidence" value="ECO:0007669"/>
    <property type="project" value="InterPro"/>
</dbReference>
<evidence type="ECO:0000256" key="4">
    <source>
        <dbReference type="ARBA" id="ARBA00022801"/>
    </source>
</evidence>